<dbReference type="PANTHER" id="PTHR23291:SF50">
    <property type="entry name" value="PROTEIN LIFEGUARD 4"/>
    <property type="match status" value="1"/>
</dbReference>
<dbReference type="PANTHER" id="PTHR23291">
    <property type="entry name" value="BAX INHIBITOR-RELATED"/>
    <property type="match status" value="1"/>
</dbReference>
<feature type="transmembrane region" description="Helical" evidence="6">
    <location>
        <begin position="100"/>
        <end position="119"/>
    </location>
</feature>
<accession>U1WVC1</accession>
<dbReference type="STRING" id="649747.HMPREF0083_05254"/>
<sequence length="246" mass="27817">MTKVGFLAYRKTDVERRRIYMNIAAVAAEQRRYIQRVFSWMFVGLLMTAVVAYLLSRNENVLTYFSAHPYVFFGILIAELVMVFYLSARIHKLSITSATLLFFIYAALNGITFSLLFALYTSSSIVLTFLITAGMFGTLAVYGYVTKRDLSRMGSILFMALIGLILATLVNFFLHSSTLYWITTYAGVIVFSGLTAYDIQKIKEANTIGNEGTGEETKEAIIGALILYLDFINLFLYLLRIFGNRD</sequence>
<dbReference type="CDD" id="cd10432">
    <property type="entry name" value="BI-1-like_bacterial"/>
    <property type="match status" value="1"/>
</dbReference>
<keyword evidence="4 6" id="KW-1133">Transmembrane helix</keyword>
<evidence type="ECO:0000256" key="6">
    <source>
        <dbReference type="RuleBase" id="RU004379"/>
    </source>
</evidence>
<dbReference type="HOGENOM" id="CLU_058671_1_0_9"/>
<dbReference type="AlphaFoldDB" id="U1WVC1"/>
<evidence type="ECO:0000256" key="1">
    <source>
        <dbReference type="ARBA" id="ARBA00004141"/>
    </source>
</evidence>
<comment type="similarity">
    <text evidence="2 6">Belongs to the BI1 family.</text>
</comment>
<evidence type="ECO:0000313" key="7">
    <source>
        <dbReference type="EMBL" id="ERI06630.1"/>
    </source>
</evidence>
<evidence type="ECO:0000256" key="4">
    <source>
        <dbReference type="ARBA" id="ARBA00022989"/>
    </source>
</evidence>
<comment type="subcellular location">
    <subcellularLocation>
        <location evidence="1">Membrane</location>
        <topology evidence="1">Multi-pass membrane protein</topology>
    </subcellularLocation>
</comment>
<dbReference type="GO" id="GO:0005886">
    <property type="term" value="C:plasma membrane"/>
    <property type="evidence" value="ECO:0007669"/>
    <property type="project" value="TreeGrafter"/>
</dbReference>
<feature type="transmembrane region" description="Helical" evidence="6">
    <location>
        <begin position="220"/>
        <end position="242"/>
    </location>
</feature>
<evidence type="ECO:0000256" key="5">
    <source>
        <dbReference type="ARBA" id="ARBA00023136"/>
    </source>
</evidence>
<feature type="transmembrane region" description="Helical" evidence="6">
    <location>
        <begin position="180"/>
        <end position="199"/>
    </location>
</feature>
<feature type="transmembrane region" description="Helical" evidence="6">
    <location>
        <begin position="156"/>
        <end position="174"/>
    </location>
</feature>
<evidence type="ECO:0000256" key="2">
    <source>
        <dbReference type="ARBA" id="ARBA00010350"/>
    </source>
</evidence>
<dbReference type="InterPro" id="IPR006214">
    <property type="entry name" value="Bax_inhibitor_1-related"/>
</dbReference>
<dbReference type="PATRIC" id="fig|649747.3.peg.4726"/>
<keyword evidence="8" id="KW-1185">Reference proteome</keyword>
<keyword evidence="3 6" id="KW-0812">Transmembrane</keyword>
<feature type="transmembrane region" description="Helical" evidence="6">
    <location>
        <begin position="37"/>
        <end position="55"/>
    </location>
</feature>
<comment type="caution">
    <text evidence="7">The sequence shown here is derived from an EMBL/GenBank/DDBJ whole genome shotgun (WGS) entry which is preliminary data.</text>
</comment>
<feature type="transmembrane region" description="Helical" evidence="6">
    <location>
        <begin position="125"/>
        <end position="144"/>
    </location>
</feature>
<reference evidence="7 8" key="1">
    <citation type="submission" date="2013-08" db="EMBL/GenBank/DDBJ databases">
        <authorList>
            <person name="Weinstock G."/>
            <person name="Sodergren E."/>
            <person name="Wylie T."/>
            <person name="Fulton L."/>
            <person name="Fulton R."/>
            <person name="Fronick C."/>
            <person name="O'Laughlin M."/>
            <person name="Godfrey J."/>
            <person name="Miner T."/>
            <person name="Herter B."/>
            <person name="Appelbaum E."/>
            <person name="Cordes M."/>
            <person name="Lek S."/>
            <person name="Wollam A."/>
            <person name="Pepin K.H."/>
            <person name="Palsikar V.B."/>
            <person name="Mitreva M."/>
            <person name="Wilson R.K."/>
        </authorList>
    </citation>
    <scope>NUCLEOTIDE SEQUENCE [LARGE SCALE GENOMIC DNA]</scope>
    <source>
        <strain evidence="7 8">ATCC 12856</strain>
    </source>
</reference>
<dbReference type="eggNOG" id="COG0670">
    <property type="taxonomic scope" value="Bacteria"/>
</dbReference>
<evidence type="ECO:0000313" key="8">
    <source>
        <dbReference type="Proteomes" id="UP000016511"/>
    </source>
</evidence>
<name>U1WVC1_ANEAE</name>
<evidence type="ECO:0008006" key="9">
    <source>
        <dbReference type="Google" id="ProtNLM"/>
    </source>
</evidence>
<keyword evidence="5 6" id="KW-0472">Membrane</keyword>
<feature type="transmembrane region" description="Helical" evidence="6">
    <location>
        <begin position="67"/>
        <end position="88"/>
    </location>
</feature>
<proteinExistence type="inferred from homology"/>
<dbReference type="EMBL" id="AWSJ01000320">
    <property type="protein sequence ID" value="ERI06630.1"/>
    <property type="molecule type" value="Genomic_DNA"/>
</dbReference>
<evidence type="ECO:0000256" key="3">
    <source>
        <dbReference type="ARBA" id="ARBA00022692"/>
    </source>
</evidence>
<protein>
    <recommendedName>
        <fullName evidence="9">Inner membrane protein YbhL</fullName>
    </recommendedName>
</protein>
<dbReference type="Pfam" id="PF01027">
    <property type="entry name" value="Bax1-I"/>
    <property type="match status" value="1"/>
</dbReference>
<organism evidence="7 8">
    <name type="scientific">Aneurinibacillus aneurinilyticus ATCC 12856</name>
    <dbReference type="NCBI Taxonomy" id="649747"/>
    <lineage>
        <taxon>Bacteria</taxon>
        <taxon>Bacillati</taxon>
        <taxon>Bacillota</taxon>
        <taxon>Bacilli</taxon>
        <taxon>Bacillales</taxon>
        <taxon>Paenibacillaceae</taxon>
        <taxon>Aneurinibacillus group</taxon>
        <taxon>Aneurinibacillus</taxon>
    </lineage>
</organism>
<dbReference type="Proteomes" id="UP000016511">
    <property type="component" value="Unassembled WGS sequence"/>
</dbReference>
<gene>
    <name evidence="7" type="ORF">HMPREF0083_05254</name>
</gene>